<dbReference type="SUPFAM" id="SSF52540">
    <property type="entry name" value="P-loop containing nucleoside triphosphate hydrolases"/>
    <property type="match status" value="1"/>
</dbReference>
<accession>A0ABV6N1D0</accession>
<dbReference type="EMBL" id="JBHLUD010000011">
    <property type="protein sequence ID" value="MFC0546209.1"/>
    <property type="molecule type" value="Genomic_DNA"/>
</dbReference>
<sequence length="802" mass="88490">MSTGGSDNREPASRYDHRATLSGGASDVVQAGEVHGGVHFHGIHYVAELTPRQLPGDVGGFVNRYDELGRLDEVVAAERQESAVIGVFVVTGTAGVGKTSLALHWAHRVRHQFPDGQLYVNLRGYDPGPAVSADQALDRFLRALGIQQSVIPQELEDKSALYRSLLADRKVLVVLDNAATVRQVRPLLPGNAECLVIVTSRSRLSGLVARDGAHRLTVDVLPEPEAVNLLRVITGGHRPHDDPTMLRELAALCARLPLALRIAAERASSRPFMHLDELIADLRDESALWDALTAEDDEEADAVRTVFAWSYRALPEAAARLFRLLGLHPGPEFGISAAAALAGVTVTKVRNLLDVLVGAHVVEHQVAGRYQFHDLLRIYATEQAAQQETPEGRRDALQRVLNWYLHSAHAAVTTIAPLNEHIALPTADSAVPPMTFTDTAAAMRWYENERANLVAAVRSAAEAGLHETAWRIPATLRTIYARQNFFQEWIETSLIGLESARRVQDRAGEVELLDSLGKAYLQSQKLDLAEEHHRAALAIRRELGDRLGEAITTNALGLLNWRRRRLVDAVAHFESALTAVRDLGNRRWEAVLLSNLGMSLHELAHLESAQAALIESVALCRELGDRAYEGNASFCLARTQRERGDLDGAMASIESALTIAREERHHAWEAFWLLELARLQRRRGDAGEALSTYQTSAAIQRQINDRNREAMALDGTGETYRELGQPDEATKFHRRAAATFRETGDRWSLATALNNLARALNETEGIDRARPRWHEAAAILTEFDDPRSAALREEINDILTGT</sequence>
<organism evidence="2 3">
    <name type="scientific">Kutzneria chonburiensis</name>
    <dbReference type="NCBI Taxonomy" id="1483604"/>
    <lineage>
        <taxon>Bacteria</taxon>
        <taxon>Bacillati</taxon>
        <taxon>Actinomycetota</taxon>
        <taxon>Actinomycetes</taxon>
        <taxon>Pseudonocardiales</taxon>
        <taxon>Pseudonocardiaceae</taxon>
        <taxon>Kutzneria</taxon>
    </lineage>
</organism>
<dbReference type="InterPro" id="IPR019734">
    <property type="entry name" value="TPR_rpt"/>
</dbReference>
<dbReference type="SMART" id="SM00028">
    <property type="entry name" value="TPR"/>
    <property type="match status" value="7"/>
</dbReference>
<protein>
    <submittedName>
        <fullName evidence="2">Tetratricopeptide repeat protein</fullName>
    </submittedName>
</protein>
<proteinExistence type="predicted"/>
<dbReference type="Pfam" id="PF13424">
    <property type="entry name" value="TPR_12"/>
    <property type="match status" value="2"/>
</dbReference>
<comment type="caution">
    <text evidence="2">The sequence shown here is derived from an EMBL/GenBank/DDBJ whole genome shotgun (WGS) entry which is preliminary data.</text>
</comment>
<dbReference type="PANTHER" id="PTHR47691:SF3">
    <property type="entry name" value="HTH-TYPE TRANSCRIPTIONAL REGULATOR RV0890C-RELATED"/>
    <property type="match status" value="1"/>
</dbReference>
<dbReference type="Proteomes" id="UP001589810">
    <property type="component" value="Unassembled WGS sequence"/>
</dbReference>
<dbReference type="Gene3D" id="1.25.40.10">
    <property type="entry name" value="Tetratricopeptide repeat domain"/>
    <property type="match status" value="2"/>
</dbReference>
<name>A0ABV6N1D0_9PSEU</name>
<dbReference type="Pfam" id="PF00931">
    <property type="entry name" value="NB-ARC"/>
    <property type="match status" value="1"/>
</dbReference>
<reference evidence="2 3" key="1">
    <citation type="submission" date="2024-09" db="EMBL/GenBank/DDBJ databases">
        <authorList>
            <person name="Sun Q."/>
            <person name="Mori K."/>
        </authorList>
    </citation>
    <scope>NUCLEOTIDE SEQUENCE [LARGE SCALE GENOMIC DNA]</scope>
    <source>
        <strain evidence="2 3">TBRC 1432</strain>
    </source>
</reference>
<dbReference type="SUPFAM" id="SSF48452">
    <property type="entry name" value="TPR-like"/>
    <property type="match status" value="2"/>
</dbReference>
<dbReference type="InterPro" id="IPR027417">
    <property type="entry name" value="P-loop_NTPase"/>
</dbReference>
<dbReference type="InterPro" id="IPR011990">
    <property type="entry name" value="TPR-like_helical_dom_sf"/>
</dbReference>
<dbReference type="PANTHER" id="PTHR47691">
    <property type="entry name" value="REGULATOR-RELATED"/>
    <property type="match status" value="1"/>
</dbReference>
<feature type="domain" description="NB-ARC" evidence="1">
    <location>
        <begin position="83"/>
        <end position="231"/>
    </location>
</feature>
<evidence type="ECO:0000313" key="3">
    <source>
        <dbReference type="Proteomes" id="UP001589810"/>
    </source>
</evidence>
<gene>
    <name evidence="2" type="ORF">ACFFH7_32160</name>
</gene>
<evidence type="ECO:0000259" key="1">
    <source>
        <dbReference type="Pfam" id="PF00931"/>
    </source>
</evidence>
<keyword evidence="3" id="KW-1185">Reference proteome</keyword>
<dbReference type="RefSeq" id="WP_273943237.1">
    <property type="nucleotide sequence ID" value="NZ_CP097263.1"/>
</dbReference>
<dbReference type="InterPro" id="IPR002182">
    <property type="entry name" value="NB-ARC"/>
</dbReference>
<dbReference type="Gene3D" id="3.40.50.300">
    <property type="entry name" value="P-loop containing nucleotide triphosphate hydrolases"/>
    <property type="match status" value="1"/>
</dbReference>
<evidence type="ECO:0000313" key="2">
    <source>
        <dbReference type="EMBL" id="MFC0546209.1"/>
    </source>
</evidence>
<dbReference type="PRINTS" id="PR00364">
    <property type="entry name" value="DISEASERSIST"/>
</dbReference>